<dbReference type="GO" id="GO:0003700">
    <property type="term" value="F:DNA-binding transcription factor activity"/>
    <property type="evidence" value="ECO:0007669"/>
    <property type="project" value="InterPro"/>
</dbReference>
<evidence type="ECO:0000313" key="7">
    <source>
        <dbReference type="EMBL" id="TNC46744.1"/>
    </source>
</evidence>
<accession>A0A5C4MQ74</accession>
<dbReference type="InterPro" id="IPR036390">
    <property type="entry name" value="WH_DNA-bd_sf"/>
</dbReference>
<protein>
    <submittedName>
        <fullName evidence="7">LysR family transcriptional regulator</fullName>
    </submittedName>
</protein>
<evidence type="ECO:0000256" key="1">
    <source>
        <dbReference type="ARBA" id="ARBA00009437"/>
    </source>
</evidence>
<gene>
    <name evidence="7" type="ORF">FHE65_11840</name>
    <name evidence="6" type="ORF">FHE65_21480</name>
</gene>
<comment type="caution">
    <text evidence="7">The sequence shown here is derived from an EMBL/GenBank/DDBJ whole genome shotgun (WGS) entry which is preliminary data.</text>
</comment>
<evidence type="ECO:0000256" key="2">
    <source>
        <dbReference type="ARBA" id="ARBA00023015"/>
    </source>
</evidence>
<evidence type="ECO:0000313" key="6">
    <source>
        <dbReference type="EMBL" id="TNC42315.1"/>
    </source>
</evidence>
<dbReference type="PROSITE" id="PS50931">
    <property type="entry name" value="HTH_LYSR"/>
    <property type="match status" value="1"/>
</dbReference>
<dbReference type="EMBL" id="VDFR01000052">
    <property type="protein sequence ID" value="TNC46744.1"/>
    <property type="molecule type" value="Genomic_DNA"/>
</dbReference>
<dbReference type="OrthoDB" id="9808620at2"/>
<organism evidence="7 8">
    <name type="scientific">Mumia zhuanghuii</name>
    <dbReference type="NCBI Taxonomy" id="2585211"/>
    <lineage>
        <taxon>Bacteria</taxon>
        <taxon>Bacillati</taxon>
        <taxon>Actinomycetota</taxon>
        <taxon>Actinomycetes</taxon>
        <taxon>Propionibacteriales</taxon>
        <taxon>Nocardioidaceae</taxon>
        <taxon>Mumia</taxon>
    </lineage>
</organism>
<dbReference type="Proteomes" id="UP000306740">
    <property type="component" value="Unassembled WGS sequence"/>
</dbReference>
<dbReference type="Gene3D" id="1.10.10.10">
    <property type="entry name" value="Winged helix-like DNA-binding domain superfamily/Winged helix DNA-binding domain"/>
    <property type="match status" value="1"/>
</dbReference>
<dbReference type="PANTHER" id="PTHR30126">
    <property type="entry name" value="HTH-TYPE TRANSCRIPTIONAL REGULATOR"/>
    <property type="match status" value="1"/>
</dbReference>
<keyword evidence="3" id="KW-0238">DNA-binding</keyword>
<dbReference type="Pfam" id="PF03466">
    <property type="entry name" value="LysR_substrate"/>
    <property type="match status" value="1"/>
</dbReference>
<dbReference type="EMBL" id="VDFR01000097">
    <property type="protein sequence ID" value="TNC42315.1"/>
    <property type="molecule type" value="Genomic_DNA"/>
</dbReference>
<feature type="domain" description="HTH lysR-type" evidence="5">
    <location>
        <begin position="5"/>
        <end position="62"/>
    </location>
</feature>
<keyword evidence="4" id="KW-0804">Transcription</keyword>
<evidence type="ECO:0000259" key="5">
    <source>
        <dbReference type="PROSITE" id="PS50931"/>
    </source>
</evidence>
<dbReference type="InterPro" id="IPR005119">
    <property type="entry name" value="LysR_subst-bd"/>
</dbReference>
<proteinExistence type="inferred from homology"/>
<evidence type="ECO:0000313" key="8">
    <source>
        <dbReference type="Proteomes" id="UP000306740"/>
    </source>
</evidence>
<comment type="similarity">
    <text evidence="1">Belongs to the LysR transcriptional regulatory family.</text>
</comment>
<evidence type="ECO:0000256" key="3">
    <source>
        <dbReference type="ARBA" id="ARBA00023125"/>
    </source>
</evidence>
<dbReference type="AlphaFoldDB" id="A0A5C4MQ74"/>
<dbReference type="SUPFAM" id="SSF46785">
    <property type="entry name" value="Winged helix' DNA-binding domain"/>
    <property type="match status" value="1"/>
</dbReference>
<dbReference type="PANTHER" id="PTHR30126:SF39">
    <property type="entry name" value="HTH-TYPE TRANSCRIPTIONAL REGULATOR CYSL"/>
    <property type="match status" value="1"/>
</dbReference>
<dbReference type="RefSeq" id="WP_139105895.1">
    <property type="nucleotide sequence ID" value="NZ_VDFR01000052.1"/>
</dbReference>
<reference evidence="7 8" key="1">
    <citation type="submission" date="2019-05" db="EMBL/GenBank/DDBJ databases">
        <title>Mumia sp. nov., isolated from the intestinal contents of plateau pika (Ochotona curzoniae) in the Qinghai-Tibet plateau of China.</title>
        <authorList>
            <person name="Tian Z."/>
        </authorList>
    </citation>
    <scope>NUCLEOTIDE SEQUENCE [LARGE SCALE GENOMIC DNA]</scope>
    <source>
        <strain evidence="8">527</strain>
        <strain evidence="7">Z527</strain>
    </source>
</reference>
<name>A0A5C4MQ74_9ACTN</name>
<dbReference type="Gene3D" id="3.40.190.10">
    <property type="entry name" value="Periplasmic binding protein-like II"/>
    <property type="match status" value="2"/>
</dbReference>
<sequence length="298" mass="31953">MTPEVDVQTLRLLLAVAEHGSIGAAARELELSQPAASARLREFEARWRIAVLDRSPGGSRLTEDGEAVVSWARTLLHELDTVRSSLLALGEERRSGVAVAASLTVADLILPRWLAELRARRPHLSPRLHVVNSDTVAAMVRADEVDLGFVETTDVPGDLARQVVGHDSLAVVVAPAHPWARRRTPLTREELQAGSYVLREPGSGTRSTFEAALRKQPHVVLEASSTSALLGAAAAGVGPAVVSRRAVAAEVEQGRLVVVPTALDLQRPLTAVWRRHRRLSDAASDLVLIATEASRTGA</sequence>
<evidence type="ECO:0000256" key="4">
    <source>
        <dbReference type="ARBA" id="ARBA00023163"/>
    </source>
</evidence>
<dbReference type="Pfam" id="PF00126">
    <property type="entry name" value="HTH_1"/>
    <property type="match status" value="1"/>
</dbReference>
<dbReference type="SUPFAM" id="SSF53850">
    <property type="entry name" value="Periplasmic binding protein-like II"/>
    <property type="match status" value="1"/>
</dbReference>
<dbReference type="InterPro" id="IPR036388">
    <property type="entry name" value="WH-like_DNA-bd_sf"/>
</dbReference>
<dbReference type="GO" id="GO:0000976">
    <property type="term" value="F:transcription cis-regulatory region binding"/>
    <property type="evidence" value="ECO:0007669"/>
    <property type="project" value="TreeGrafter"/>
</dbReference>
<keyword evidence="2" id="KW-0805">Transcription regulation</keyword>
<dbReference type="InterPro" id="IPR000847">
    <property type="entry name" value="LysR_HTH_N"/>
</dbReference>